<protein>
    <submittedName>
        <fullName evidence="2">Uncharacterized protein</fullName>
    </submittedName>
</protein>
<gene>
    <name evidence="2" type="ordered locus">HH_0260</name>
</gene>
<evidence type="ECO:0000313" key="3">
    <source>
        <dbReference type="Proteomes" id="UP000002495"/>
    </source>
</evidence>
<dbReference type="STRING" id="235279.HH_0260"/>
<accession>Q7VJI3</accession>
<dbReference type="HOGENOM" id="CLU_457691_0_0_7"/>
<dbReference type="EMBL" id="AE017125">
    <property type="protein sequence ID" value="AAP76857.1"/>
    <property type="molecule type" value="Genomic_DNA"/>
</dbReference>
<organism evidence="2 3">
    <name type="scientific">Helicobacter hepaticus (strain ATCC 51449 / 3B1)</name>
    <dbReference type="NCBI Taxonomy" id="235279"/>
    <lineage>
        <taxon>Bacteria</taxon>
        <taxon>Pseudomonadati</taxon>
        <taxon>Campylobacterota</taxon>
        <taxon>Epsilonproteobacteria</taxon>
        <taxon>Campylobacterales</taxon>
        <taxon>Helicobacteraceae</taxon>
        <taxon>Helicobacter</taxon>
    </lineage>
</organism>
<dbReference type="AlphaFoldDB" id="Q7VJI3"/>
<feature type="coiled-coil region" evidence="1">
    <location>
        <begin position="32"/>
        <end position="92"/>
    </location>
</feature>
<proteinExistence type="predicted"/>
<dbReference type="OrthoDB" id="5329668at2"/>
<reference evidence="2 3" key="1">
    <citation type="journal article" date="2003" name="Proc. Natl. Acad. Sci. U.S.A.">
        <title>The complete genome sequence of the carcinogenic bacterium Helicobacter hepaticus.</title>
        <authorList>
            <person name="Suerbaum S."/>
            <person name="Josenhans C."/>
            <person name="Sterzenbach T."/>
            <person name="Drescher B."/>
            <person name="Brandt P."/>
            <person name="Bell M."/>
            <person name="Droege M."/>
            <person name="Fartmann B."/>
            <person name="Fischer H.-P."/>
            <person name="Ge Z."/>
            <person name="Hoerster A."/>
            <person name="Holland R."/>
            <person name="Klein K."/>
            <person name="Koenig J."/>
            <person name="Macko L."/>
            <person name="Mendz G.L."/>
            <person name="Nyakatura G."/>
            <person name="Schauer D.B."/>
            <person name="Shen Z."/>
            <person name="Weber J."/>
            <person name="Frosch M."/>
            <person name="Fox J.G."/>
        </authorList>
    </citation>
    <scope>NUCLEOTIDE SEQUENCE [LARGE SCALE GENOMIC DNA]</scope>
    <source>
        <strain evidence="3">ATCC 51449 / 3B1</strain>
    </source>
</reference>
<sequence length="596" mass="70552">MTHSYKYSLGIYVNRNFASSGGSGNPHVFLGLKKEKVKCNELQIQMKKEQLEKLKSSYSNNGLSFGNIQESIKQYEQDIKQMQCFINEETLEDLKKELSQEKYQYNFTSHKNFKAWSDTDLNDNKDFDKNLRETFNNDFTFLRQCYADITEPFFEWLEHIKKQSIADNIDFTQFEKLFNEFVESPYSNIFSIEGFFGFGPYQTGLFKNYKDGNFQTGGKVFQNNHWNDDFEEKTEVQYDKLKEELKDKPLPRIPLNSDDKQYFIYSKDFILTDLRPLKTFQEYQSEVMSISESQYKKICKSILFQTLLTSDKLRENPKIFGDKRNVFKNYKVVGNSCVDFVMDKLRLIGASKFHKATAIIPYDIINHIQNMIPNNYNNQKGTYKKPLSKGDKISFLLYDFELFYQNYSTLCNIDSTWACEEGLKSFNQYCEFLLHSNLLHHTRLNRLTDNITNNQLKSLARNTEIEQIEDDVNMRLNTHFCLASYFQDRLKYEPHLQTEVALIIYDDEKEHYLKADSQSKFAFSEFSYDRNMPSHNIALWYEQPILFAENPYPLAIHIQENIFNNYPKYFAQCIVGNKKDYGDYRNFLKQEEVSNA</sequence>
<dbReference type="RefSeq" id="WP_011115104.1">
    <property type="nucleotide sequence ID" value="NC_004917.1"/>
</dbReference>
<keyword evidence="1" id="KW-0175">Coiled coil</keyword>
<name>Q7VJI3_HELHP</name>
<evidence type="ECO:0000313" key="2">
    <source>
        <dbReference type="EMBL" id="AAP76857.1"/>
    </source>
</evidence>
<dbReference type="KEGG" id="hhe:HH_0260"/>
<dbReference type="Proteomes" id="UP000002495">
    <property type="component" value="Chromosome"/>
</dbReference>
<keyword evidence="3" id="KW-1185">Reference proteome</keyword>
<evidence type="ECO:0000256" key="1">
    <source>
        <dbReference type="SAM" id="Coils"/>
    </source>
</evidence>